<dbReference type="PANTHER" id="PTHR46310">
    <property type="entry name" value="AMIDASE 1"/>
    <property type="match status" value="1"/>
</dbReference>
<gene>
    <name evidence="3" type="ORF">BO70DRAFT_293636</name>
</gene>
<feature type="domain" description="Scytalone dehydratase-like protein Arp1 N-terminal" evidence="2">
    <location>
        <begin position="21"/>
        <end position="155"/>
    </location>
</feature>
<dbReference type="Pfam" id="PF26053">
    <property type="entry name" value="DUF8016"/>
    <property type="match status" value="1"/>
</dbReference>
<dbReference type="InterPro" id="IPR023631">
    <property type="entry name" value="Amidase_dom"/>
</dbReference>
<protein>
    <submittedName>
        <fullName evidence="3">Amidase family protein</fullName>
    </submittedName>
</protein>
<sequence>MTSESGLSYEIGHATYFANSKYPRKNVELGANTHMKTDNSGFTPITVIVANESQVTAKFLDTTIANYLSGDDVFSTGFLSSIYITSPRSKVTINRTALEYMNQTGVSQLYLDSTAFKDIPDHAISVHSKVYQGLAPGPYTALISAKTVSFLDTYRLYGDTYRNFITGIYPSNDGTGSFVTLPSMNPRVWAPMIPVPSRIYSWNDSRPLAGRRVAVKDIFDMKGLQTSGGSQAWIQITPISNSTAPAIKRLIDLGAVLVGKYKLAQFGSGANPWDWTDEQYPFNPRGDGYLTCSGSSSGGGCSVAAYDWLDNAIGTDTGSSMRRPAAVSGTFGNRPSQGMMTLDRAIPVSWGQDTVGVFGRDPKEWGKFVKAWCIPDLYQNSSITGLPPLSVPDTLAFPRRILYPDEYFPMKNPSAQTIFQSALTRMADLFNMSTHHFNFSNTVKSASIFSDTKANWARLANDTVSLNVWPQYVAVTRPLLSTWAERDDGRFPPVDGQLRAQWTQMDSSFNSQKAYDRALSSRAKAVEWFERHILYQTNKSCSESLIVCDENTGGIPSFREHDPSIGPNATLLSKYPEGATIPCYEICPLFGCADVTIPIGQVPYLSPISMVVEQWPVSFNLIVRRGCDFVLLNMVEKMAEAGIIKSVKTGRTAF</sequence>
<evidence type="ECO:0000313" key="3">
    <source>
        <dbReference type="EMBL" id="PWY79239.1"/>
    </source>
</evidence>
<dbReference type="EMBL" id="MSFL01000016">
    <property type="protein sequence ID" value="PWY79239.1"/>
    <property type="molecule type" value="Genomic_DNA"/>
</dbReference>
<dbReference type="RefSeq" id="XP_025398459.1">
    <property type="nucleotide sequence ID" value="XM_025539449.1"/>
</dbReference>
<feature type="domain" description="Amidase" evidence="1">
    <location>
        <begin position="202"/>
        <end position="376"/>
    </location>
</feature>
<dbReference type="Pfam" id="PF01425">
    <property type="entry name" value="Amidase"/>
    <property type="match status" value="1"/>
</dbReference>
<dbReference type="PANTHER" id="PTHR46310:SF7">
    <property type="entry name" value="AMIDASE 1"/>
    <property type="match status" value="1"/>
</dbReference>
<dbReference type="AlphaFoldDB" id="A0A317W014"/>
<organism evidence="3 4">
    <name type="scientific">Aspergillus heteromorphus CBS 117.55</name>
    <dbReference type="NCBI Taxonomy" id="1448321"/>
    <lineage>
        <taxon>Eukaryota</taxon>
        <taxon>Fungi</taxon>
        <taxon>Dikarya</taxon>
        <taxon>Ascomycota</taxon>
        <taxon>Pezizomycotina</taxon>
        <taxon>Eurotiomycetes</taxon>
        <taxon>Eurotiomycetidae</taxon>
        <taxon>Eurotiales</taxon>
        <taxon>Aspergillaceae</taxon>
        <taxon>Aspergillus</taxon>
        <taxon>Aspergillus subgen. Circumdati</taxon>
    </lineage>
</organism>
<evidence type="ECO:0000313" key="4">
    <source>
        <dbReference type="Proteomes" id="UP000247233"/>
    </source>
</evidence>
<dbReference type="InterPro" id="IPR058329">
    <property type="entry name" value="Arp1_N"/>
</dbReference>
<proteinExistence type="predicted"/>
<comment type="caution">
    <text evidence="3">The sequence shown here is derived from an EMBL/GenBank/DDBJ whole genome shotgun (WGS) entry which is preliminary data.</text>
</comment>
<dbReference type="InterPro" id="IPR036928">
    <property type="entry name" value="AS_sf"/>
</dbReference>
<dbReference type="Proteomes" id="UP000247233">
    <property type="component" value="Unassembled WGS sequence"/>
</dbReference>
<dbReference type="GeneID" id="37061686"/>
<evidence type="ECO:0000259" key="2">
    <source>
        <dbReference type="Pfam" id="PF26053"/>
    </source>
</evidence>
<dbReference type="Gene3D" id="3.90.1300.10">
    <property type="entry name" value="Amidase signature (AS) domain"/>
    <property type="match status" value="1"/>
</dbReference>
<dbReference type="VEuPathDB" id="FungiDB:BO70DRAFT_293636"/>
<evidence type="ECO:0000259" key="1">
    <source>
        <dbReference type="Pfam" id="PF01425"/>
    </source>
</evidence>
<dbReference type="SUPFAM" id="SSF75304">
    <property type="entry name" value="Amidase signature (AS) enzymes"/>
    <property type="match status" value="1"/>
</dbReference>
<dbReference type="STRING" id="1448321.A0A317W014"/>
<keyword evidence="4" id="KW-1185">Reference proteome</keyword>
<accession>A0A317W014</accession>
<name>A0A317W014_9EURO</name>
<dbReference type="OrthoDB" id="5423360at2759"/>
<reference evidence="3 4" key="1">
    <citation type="submission" date="2016-12" db="EMBL/GenBank/DDBJ databases">
        <title>The genomes of Aspergillus section Nigri reveals drivers in fungal speciation.</title>
        <authorList>
            <consortium name="DOE Joint Genome Institute"/>
            <person name="Vesth T.C."/>
            <person name="Nybo J."/>
            <person name="Theobald S."/>
            <person name="Brandl J."/>
            <person name="Frisvad J.C."/>
            <person name="Nielsen K.F."/>
            <person name="Lyhne E.K."/>
            <person name="Kogle M.E."/>
            <person name="Kuo A."/>
            <person name="Riley R."/>
            <person name="Clum A."/>
            <person name="Nolan M."/>
            <person name="Lipzen A."/>
            <person name="Salamov A."/>
            <person name="Henrissat B."/>
            <person name="Wiebenga A."/>
            <person name="De Vries R.P."/>
            <person name="Grigoriev I.V."/>
            <person name="Mortensen U.H."/>
            <person name="Andersen M.R."/>
            <person name="Baker S.E."/>
        </authorList>
    </citation>
    <scope>NUCLEOTIDE SEQUENCE [LARGE SCALE GENOMIC DNA]</scope>
    <source>
        <strain evidence="3 4">CBS 117.55</strain>
    </source>
</reference>